<dbReference type="Proteomes" id="UP000320653">
    <property type="component" value="Unassembled WGS sequence"/>
</dbReference>
<evidence type="ECO:0000256" key="2">
    <source>
        <dbReference type="ARBA" id="ARBA00022525"/>
    </source>
</evidence>
<comment type="subcellular location">
    <subcellularLocation>
        <location evidence="1">Secreted</location>
    </subcellularLocation>
</comment>
<dbReference type="Gene3D" id="2.150.10.10">
    <property type="entry name" value="Serralysin-like metalloprotease, C-terminal"/>
    <property type="match status" value="1"/>
</dbReference>
<name>A0A561QWH9_9HYPH</name>
<dbReference type="EMBL" id="VIWP01000003">
    <property type="protein sequence ID" value="TWF54692.1"/>
    <property type="molecule type" value="Genomic_DNA"/>
</dbReference>
<comment type="caution">
    <text evidence="3">The sequence shown here is derived from an EMBL/GenBank/DDBJ whole genome shotgun (WGS) entry which is preliminary data.</text>
</comment>
<dbReference type="InterPro" id="IPR001343">
    <property type="entry name" value="Hemolysn_Ca-bd"/>
</dbReference>
<dbReference type="InterPro" id="IPR050557">
    <property type="entry name" value="RTX_toxin/Mannuronan_C5-epim"/>
</dbReference>
<dbReference type="RefSeq" id="WP_145637332.1">
    <property type="nucleotide sequence ID" value="NZ_VIWP01000003.1"/>
</dbReference>
<dbReference type="PANTHER" id="PTHR38340:SF1">
    <property type="entry name" value="S-LAYER PROTEIN"/>
    <property type="match status" value="1"/>
</dbReference>
<gene>
    <name evidence="3" type="ORF">FHW37_103562</name>
</gene>
<dbReference type="AlphaFoldDB" id="A0A561QWH9"/>
<evidence type="ECO:0000313" key="3">
    <source>
        <dbReference type="EMBL" id="TWF54692.1"/>
    </source>
</evidence>
<proteinExistence type="predicted"/>
<dbReference type="OrthoDB" id="8404603at2"/>
<organism evidence="3 4">
    <name type="scientific">Neorhizobium alkalisoli</name>
    <dbReference type="NCBI Taxonomy" id="528178"/>
    <lineage>
        <taxon>Bacteria</taxon>
        <taxon>Pseudomonadati</taxon>
        <taxon>Pseudomonadota</taxon>
        <taxon>Alphaproteobacteria</taxon>
        <taxon>Hyphomicrobiales</taxon>
        <taxon>Rhizobiaceae</taxon>
        <taxon>Rhizobium/Agrobacterium group</taxon>
        <taxon>Neorhizobium</taxon>
    </lineage>
</organism>
<dbReference type="Pfam" id="PF00353">
    <property type="entry name" value="HemolysinCabind"/>
    <property type="match status" value="1"/>
</dbReference>
<dbReference type="InterPro" id="IPR011049">
    <property type="entry name" value="Serralysin-like_metalloprot_C"/>
</dbReference>
<keyword evidence="4" id="KW-1185">Reference proteome</keyword>
<dbReference type="GO" id="GO:0005615">
    <property type="term" value="C:extracellular space"/>
    <property type="evidence" value="ECO:0007669"/>
    <property type="project" value="InterPro"/>
</dbReference>
<dbReference type="PANTHER" id="PTHR38340">
    <property type="entry name" value="S-LAYER PROTEIN"/>
    <property type="match status" value="1"/>
</dbReference>
<accession>A0A561QWH9</accession>
<keyword evidence="2" id="KW-0964">Secreted</keyword>
<evidence type="ECO:0000256" key="1">
    <source>
        <dbReference type="ARBA" id="ARBA00004613"/>
    </source>
</evidence>
<dbReference type="PRINTS" id="PR00313">
    <property type="entry name" value="CABNDNGRPT"/>
</dbReference>
<evidence type="ECO:0000313" key="4">
    <source>
        <dbReference type="Proteomes" id="UP000320653"/>
    </source>
</evidence>
<protein>
    <submittedName>
        <fullName evidence="3">Hemolysin type calcium-binding protein</fullName>
    </submittedName>
</protein>
<reference evidence="3 4" key="1">
    <citation type="submission" date="2019-06" db="EMBL/GenBank/DDBJ databases">
        <title>Sorghum-associated microbial communities from plants grown in Nebraska, USA.</title>
        <authorList>
            <person name="Schachtman D."/>
        </authorList>
    </citation>
    <scope>NUCLEOTIDE SEQUENCE [LARGE SCALE GENOMIC DNA]</scope>
    <source>
        <strain evidence="3 4">1225</strain>
    </source>
</reference>
<dbReference type="SUPFAM" id="SSF51120">
    <property type="entry name" value="beta-Roll"/>
    <property type="match status" value="1"/>
</dbReference>
<dbReference type="InterPro" id="IPR018511">
    <property type="entry name" value="Hemolysin-typ_Ca-bd_CS"/>
</dbReference>
<dbReference type="GO" id="GO:0005509">
    <property type="term" value="F:calcium ion binding"/>
    <property type="evidence" value="ECO:0007669"/>
    <property type="project" value="InterPro"/>
</dbReference>
<dbReference type="PROSITE" id="PS00330">
    <property type="entry name" value="HEMOLYSIN_CALCIUM"/>
    <property type="match status" value="1"/>
</dbReference>
<sequence>MAINTAPYIYTAAGGSQLESQPIDSLYLKLDIRDLDGDAFTFEMIGQYAEHYNYDADGHYTGTTTETTDNFTLVGNEIRSTKVFDYDADGYNTRQFVTIRAVDSLGNERISNQVIDIRDVEETFYNYSTSLTGTLGDDNIVGNRKAETLYGLAGNDRIYGEAGNDKLYGGDGSDELHGGTGNDLLWGGHGFSALYGDEGADRFVFKSVLDSQRSIPSVIFDFSLKEKDKIDLSFMDADTTTAGRQDFHFIGKAAYSGEAGELR</sequence>